<dbReference type="Proteomes" id="UP001195965">
    <property type="component" value="Chromosome"/>
</dbReference>
<accession>A0ACD5HGP8</accession>
<evidence type="ECO:0000313" key="2">
    <source>
        <dbReference type="Proteomes" id="UP001195965"/>
    </source>
</evidence>
<protein>
    <submittedName>
        <fullName evidence="1">Peptidoglycan DD-metalloendopeptidase family protein</fullName>
    </submittedName>
</protein>
<proteinExistence type="predicted"/>
<reference evidence="1 2" key="1">
    <citation type="journal article" date="2021" name="ISME J.">
        <title>Genomic evolution of the class Acidithiobacillia: deep-branching Proteobacteria living in extreme acidic conditions.</title>
        <authorList>
            <person name="Moya-Beltran A."/>
            <person name="Beard S."/>
            <person name="Rojas-Villalobos C."/>
            <person name="Issotta F."/>
            <person name="Gallardo Y."/>
            <person name="Ulloa R."/>
            <person name="Giaveno A."/>
            <person name="Degli Esposti M."/>
            <person name="Johnson D.B."/>
            <person name="Quatrini R."/>
        </authorList>
    </citation>
    <scope>NUCLEOTIDE SEQUENCE [LARGE SCALE GENOMIC DNA]</scope>
    <source>
        <strain evidence="1 2">GG1-14</strain>
    </source>
</reference>
<sequence length="496" mass="53102">MTSRLLLHSVTLLVMTGLLPVAAEASSLQEKIQNNREKLEHLHENLGQVQAHLSAGQKTQAELRQEIKALDQKIAATRKKMASIQTQQQQTQDKLNALKQKISALQHELIQQKGILGKQLQGAYMLGGSTPLAVWLQTEKPGELGRMSVFYASLAKARAALIVKTQNTAAQIVQTRHQVEQREAGLVKLAAQIQAQENTLNQQRQQHATLENQLTDRIARDKAKIAELQANANILNGLVSRLVVQFRHQEAVAEAQRKAAAEAAARAAAARARAAAAARAAEQRRLAAERLAEQRAAAQKAQEEKRAEQVQRAAENAAPPTTVVHPPQISTLPQAPAPVPTAPPTPPVPSPAPSPAPSVSPRPTSTPIIGHGRYPAPVNGPITTRYGSPRVTGGLDWQGITFQAAQGTPVRAIAPGMVLYAGPLRGYGQIVIIQIGHSLLSIYGHLGSTDAHVGEQIAAGHQVGTVGSGGELGNDGLYFEIRNAGHPVNPLDYIHN</sequence>
<keyword evidence="2" id="KW-1185">Reference proteome</keyword>
<name>A0ACD5HGP8_9PROT</name>
<evidence type="ECO:0000313" key="1">
    <source>
        <dbReference type="EMBL" id="XRI74165.1"/>
    </source>
</evidence>
<dbReference type="EMBL" id="CP127526">
    <property type="protein sequence ID" value="XRI74165.1"/>
    <property type="molecule type" value="Genomic_DNA"/>
</dbReference>
<organism evidence="1 2">
    <name type="scientific">Acidithiobacillus montserratensis</name>
    <dbReference type="NCBI Taxonomy" id="2729135"/>
    <lineage>
        <taxon>Bacteria</taxon>
        <taxon>Pseudomonadati</taxon>
        <taxon>Pseudomonadota</taxon>
        <taxon>Acidithiobacillia</taxon>
        <taxon>Acidithiobacillales</taxon>
        <taxon>Acidithiobacillaceae</taxon>
        <taxon>Acidithiobacillus</taxon>
    </lineage>
</organism>
<gene>
    <name evidence="1" type="ORF">HHS34_002945</name>
</gene>